<keyword evidence="2" id="KW-0479">Metal-binding</keyword>
<proteinExistence type="predicted"/>
<evidence type="ECO:0000313" key="7">
    <source>
        <dbReference type="Proteomes" id="UP000799437"/>
    </source>
</evidence>
<dbReference type="InterPro" id="IPR006680">
    <property type="entry name" value="Amidohydro-rel"/>
</dbReference>
<dbReference type="GO" id="GO:0019239">
    <property type="term" value="F:deaminase activity"/>
    <property type="evidence" value="ECO:0007669"/>
    <property type="project" value="TreeGrafter"/>
</dbReference>
<keyword evidence="7" id="KW-1185">Reference proteome</keyword>
<dbReference type="RefSeq" id="XP_033595926.1">
    <property type="nucleotide sequence ID" value="XM_033742546.1"/>
</dbReference>
<dbReference type="InterPro" id="IPR032466">
    <property type="entry name" value="Metal_Hydrolase"/>
</dbReference>
<keyword evidence="3 6" id="KW-0378">Hydrolase</keyword>
<organism evidence="6 7">
    <name type="scientific">Pseudovirgaria hyperparasitica</name>
    <dbReference type="NCBI Taxonomy" id="470096"/>
    <lineage>
        <taxon>Eukaryota</taxon>
        <taxon>Fungi</taxon>
        <taxon>Dikarya</taxon>
        <taxon>Ascomycota</taxon>
        <taxon>Pezizomycotina</taxon>
        <taxon>Dothideomycetes</taxon>
        <taxon>Dothideomycetes incertae sedis</taxon>
        <taxon>Acrospermales</taxon>
        <taxon>Acrospermaceae</taxon>
        <taxon>Pseudovirgaria</taxon>
    </lineage>
</organism>
<dbReference type="InterPro" id="IPR051607">
    <property type="entry name" value="Metallo-dep_hydrolases"/>
</dbReference>
<dbReference type="Gene3D" id="3.20.20.140">
    <property type="entry name" value="Metal-dependent hydrolases"/>
    <property type="match status" value="1"/>
</dbReference>
<keyword evidence="4" id="KW-0862">Zinc</keyword>
<dbReference type="GO" id="GO:0005829">
    <property type="term" value="C:cytosol"/>
    <property type="evidence" value="ECO:0007669"/>
    <property type="project" value="TreeGrafter"/>
</dbReference>
<comment type="cofactor">
    <cofactor evidence="1">
        <name>Zn(2+)</name>
        <dbReference type="ChEBI" id="CHEBI:29105"/>
    </cofactor>
</comment>
<reference evidence="6" key="1">
    <citation type="journal article" date="2020" name="Stud. Mycol.">
        <title>101 Dothideomycetes genomes: a test case for predicting lifestyles and emergence of pathogens.</title>
        <authorList>
            <person name="Haridas S."/>
            <person name="Albert R."/>
            <person name="Binder M."/>
            <person name="Bloem J."/>
            <person name="Labutti K."/>
            <person name="Salamov A."/>
            <person name="Andreopoulos B."/>
            <person name="Baker S."/>
            <person name="Barry K."/>
            <person name="Bills G."/>
            <person name="Bluhm B."/>
            <person name="Cannon C."/>
            <person name="Castanera R."/>
            <person name="Culley D."/>
            <person name="Daum C."/>
            <person name="Ezra D."/>
            <person name="Gonzalez J."/>
            <person name="Henrissat B."/>
            <person name="Kuo A."/>
            <person name="Liang C."/>
            <person name="Lipzen A."/>
            <person name="Lutzoni F."/>
            <person name="Magnuson J."/>
            <person name="Mondo S."/>
            <person name="Nolan M."/>
            <person name="Ohm R."/>
            <person name="Pangilinan J."/>
            <person name="Park H.-J."/>
            <person name="Ramirez L."/>
            <person name="Alfaro M."/>
            <person name="Sun H."/>
            <person name="Tritt A."/>
            <person name="Yoshinaga Y."/>
            <person name="Zwiers L.-H."/>
            <person name="Turgeon B."/>
            <person name="Goodwin S."/>
            <person name="Spatafora J."/>
            <person name="Crous P."/>
            <person name="Grigoriev I."/>
        </authorList>
    </citation>
    <scope>NUCLEOTIDE SEQUENCE</scope>
    <source>
        <strain evidence="6">CBS 121739</strain>
    </source>
</reference>
<feature type="domain" description="Amidohydrolase-related" evidence="5">
    <location>
        <begin position="255"/>
        <end position="420"/>
    </location>
</feature>
<feature type="domain" description="Amidohydrolase-related" evidence="5">
    <location>
        <begin position="62"/>
        <end position="174"/>
    </location>
</feature>
<dbReference type="SUPFAM" id="SSF51338">
    <property type="entry name" value="Composite domain of metallo-dependent hydrolases"/>
    <property type="match status" value="2"/>
</dbReference>
<dbReference type="Proteomes" id="UP000799437">
    <property type="component" value="Unassembled WGS sequence"/>
</dbReference>
<evidence type="ECO:0000256" key="4">
    <source>
        <dbReference type="ARBA" id="ARBA00022833"/>
    </source>
</evidence>
<evidence type="ECO:0000256" key="2">
    <source>
        <dbReference type="ARBA" id="ARBA00022723"/>
    </source>
</evidence>
<evidence type="ECO:0000256" key="3">
    <source>
        <dbReference type="ARBA" id="ARBA00022801"/>
    </source>
</evidence>
<dbReference type="GeneID" id="54483600"/>
<evidence type="ECO:0000256" key="1">
    <source>
        <dbReference type="ARBA" id="ARBA00001947"/>
    </source>
</evidence>
<sequence length="480" mass="52986">MGPRFFKNGTIVSFDKVTESIKVLHNASLLTSDDGIITAITTQPETLVLPTDTEIIDVTDKIVCPGFVDTHRHTWMTAYRTLGSNIILAQYFSWVSQMSKARNSYSAEDIYVSALAGYAEALNGGVTSIVEHAHHNWDHDVMMRGFDAAVDSGARIWWCYDIMATNESFSGGEQTKALLDLAVRHRSTRPDSAVAFGLAWDSLSFTPPDQVEPTRAIIQSLKPEVITVHTVGPGPWGSGNSPTLAHSYALLDSPNPPWIFSHGGFVTESDRAILRSTDNFISITPESEMHYGHGQFSCCDIQDQAALGIDTAFTFSGEIFTQARIWLQAERARRYNAALKTAIPDRCPMTVEHAFLLATRHGGRAVRRDDIGVLTVGAKADIVVFDGESPNMAGWTDPVAAVILHANVSDIRHVLVGGEWRKRDGQLILKEGQWEGLARRLKEVAIRVQEENRTPPELPDNIWGNPLTTPEVVDIRRGKE</sequence>
<dbReference type="GO" id="GO:0046872">
    <property type="term" value="F:metal ion binding"/>
    <property type="evidence" value="ECO:0007669"/>
    <property type="project" value="UniProtKB-KW"/>
</dbReference>
<dbReference type="Pfam" id="PF01979">
    <property type="entry name" value="Amidohydro_1"/>
    <property type="match status" value="2"/>
</dbReference>
<evidence type="ECO:0000259" key="5">
    <source>
        <dbReference type="Pfam" id="PF01979"/>
    </source>
</evidence>
<dbReference type="EMBL" id="ML996584">
    <property type="protein sequence ID" value="KAF2753475.1"/>
    <property type="molecule type" value="Genomic_DNA"/>
</dbReference>
<dbReference type="AlphaFoldDB" id="A0A6A6VTJ8"/>
<protein>
    <submittedName>
        <fullName evidence="6">Metallo-dependent hydrolase</fullName>
    </submittedName>
</protein>
<dbReference type="Gene3D" id="2.30.40.10">
    <property type="entry name" value="Urease, subunit C, domain 1"/>
    <property type="match status" value="1"/>
</dbReference>
<dbReference type="PANTHER" id="PTHR11271:SF37">
    <property type="entry name" value="FAMILY PROTEIN, PUTATIVE (AFU_ORTHOLOGUE AFUA_4G00460)-RELATED"/>
    <property type="match status" value="1"/>
</dbReference>
<name>A0A6A6VTJ8_9PEZI</name>
<dbReference type="PANTHER" id="PTHR11271">
    <property type="entry name" value="GUANINE DEAMINASE"/>
    <property type="match status" value="1"/>
</dbReference>
<dbReference type="OrthoDB" id="194468at2759"/>
<accession>A0A6A6VTJ8</accession>
<dbReference type="InterPro" id="IPR011059">
    <property type="entry name" value="Metal-dep_hydrolase_composite"/>
</dbReference>
<gene>
    <name evidence="6" type="ORF">EJ05DRAFT_458013</name>
</gene>
<dbReference type="SUPFAM" id="SSF51556">
    <property type="entry name" value="Metallo-dependent hydrolases"/>
    <property type="match status" value="1"/>
</dbReference>
<evidence type="ECO:0000313" key="6">
    <source>
        <dbReference type="EMBL" id="KAF2753475.1"/>
    </source>
</evidence>